<dbReference type="AlphaFoldDB" id="A0AAV4UEA0"/>
<accession>A0AAV4UEA0</accession>
<dbReference type="Proteomes" id="UP001054945">
    <property type="component" value="Unassembled WGS sequence"/>
</dbReference>
<comment type="caution">
    <text evidence="1">The sequence shown here is derived from an EMBL/GenBank/DDBJ whole genome shotgun (WGS) entry which is preliminary data.</text>
</comment>
<keyword evidence="2" id="KW-1185">Reference proteome</keyword>
<organism evidence="1 2">
    <name type="scientific">Caerostris extrusa</name>
    <name type="common">Bark spider</name>
    <name type="synonym">Caerostris bankana</name>
    <dbReference type="NCBI Taxonomy" id="172846"/>
    <lineage>
        <taxon>Eukaryota</taxon>
        <taxon>Metazoa</taxon>
        <taxon>Ecdysozoa</taxon>
        <taxon>Arthropoda</taxon>
        <taxon>Chelicerata</taxon>
        <taxon>Arachnida</taxon>
        <taxon>Araneae</taxon>
        <taxon>Araneomorphae</taxon>
        <taxon>Entelegynae</taxon>
        <taxon>Araneoidea</taxon>
        <taxon>Araneidae</taxon>
        <taxon>Caerostris</taxon>
    </lineage>
</organism>
<reference evidence="1 2" key="1">
    <citation type="submission" date="2021-06" db="EMBL/GenBank/DDBJ databases">
        <title>Caerostris extrusa draft genome.</title>
        <authorList>
            <person name="Kono N."/>
            <person name="Arakawa K."/>
        </authorList>
    </citation>
    <scope>NUCLEOTIDE SEQUENCE [LARGE SCALE GENOMIC DNA]</scope>
</reference>
<evidence type="ECO:0000313" key="2">
    <source>
        <dbReference type="Proteomes" id="UP001054945"/>
    </source>
</evidence>
<protein>
    <submittedName>
        <fullName evidence="1">Uncharacterized protein</fullName>
    </submittedName>
</protein>
<name>A0AAV4UEA0_CAEEX</name>
<proteinExistence type="predicted"/>
<gene>
    <name evidence="1" type="ORF">CEXT_135401</name>
</gene>
<sequence>MMEALSQSLKENIKKSTIDISHVNCFSMGDRSASLSSYFPLPLCARARSTNHLALTMAPQVSPATKRNKETADFRPLVMFESPSLPFAAAAASS</sequence>
<dbReference type="EMBL" id="BPLR01012734">
    <property type="protein sequence ID" value="GIY56155.1"/>
    <property type="molecule type" value="Genomic_DNA"/>
</dbReference>
<evidence type="ECO:0000313" key="1">
    <source>
        <dbReference type="EMBL" id="GIY56155.1"/>
    </source>
</evidence>